<reference evidence="2" key="1">
    <citation type="submission" date="2016-10" db="EMBL/GenBank/DDBJ databases">
        <authorList>
            <person name="Varghese N."/>
            <person name="Submissions S."/>
        </authorList>
    </citation>
    <scope>NUCLEOTIDE SEQUENCE [LARGE SCALE GENOMIC DNA]</scope>
    <source>
        <strain evidence="2">DSM 25811 / CCM 8410 / LMG 26954 / E90</strain>
    </source>
</reference>
<protein>
    <recommendedName>
        <fullName evidence="3">ATP-grasp domain-containing protein</fullName>
    </recommendedName>
</protein>
<keyword evidence="2" id="KW-1185">Reference proteome</keyword>
<proteinExistence type="predicted"/>
<sequence length="356" mass="42469">MLIFAHILLMSVKNFFKRIANWELWNFNLLYAPISFVWLWYCLRSRSFWFFTPSNPTIAFGGFEGEGKKEMYEQLPAEVIPRTIYIRDGIPFEKVQEQLTASGLQYPFVVKPDVGMKGILFRVIEDEQQLRKYHTRMPVEYIAQEKVDYPVEVSVFYYRYPWEKKGVVSGFIHKELLQVKGDGKSTLKQLIEQHPRARYRLQEMEHRHQHRYDRVLPDQEIFYLSYAGNHNRGARFTNLHTEIDEHLLRVFDRLSHYNQSFFYGRYDIKTASIEDLKAGRNFTVLEFNGAGAEPNHIYDCNMRLSAAYKVILQHWKALYTISRYNNKHGIPYWSFLKGKAFLRASRKHFKVLEQFD</sequence>
<dbReference type="STRING" id="1285928.SAMN04487894_105118"/>
<name>A0A1G6R431_NIADE</name>
<accession>A0A1G6R431</accession>
<dbReference type="Proteomes" id="UP000198757">
    <property type="component" value="Unassembled WGS sequence"/>
</dbReference>
<gene>
    <name evidence="1" type="ORF">SAMN04487894_105118</name>
</gene>
<evidence type="ECO:0000313" key="2">
    <source>
        <dbReference type="Proteomes" id="UP000198757"/>
    </source>
</evidence>
<evidence type="ECO:0000313" key="1">
    <source>
        <dbReference type="EMBL" id="SDC98805.1"/>
    </source>
</evidence>
<dbReference type="AlphaFoldDB" id="A0A1G6R431"/>
<evidence type="ECO:0008006" key="3">
    <source>
        <dbReference type="Google" id="ProtNLM"/>
    </source>
</evidence>
<organism evidence="1 2">
    <name type="scientific">Niabella drilacis (strain DSM 25811 / CCM 8410 / CCUG 62505 / LMG 26954 / E90)</name>
    <dbReference type="NCBI Taxonomy" id="1285928"/>
    <lineage>
        <taxon>Bacteria</taxon>
        <taxon>Pseudomonadati</taxon>
        <taxon>Bacteroidota</taxon>
        <taxon>Chitinophagia</taxon>
        <taxon>Chitinophagales</taxon>
        <taxon>Chitinophagaceae</taxon>
        <taxon>Niabella</taxon>
    </lineage>
</organism>
<dbReference type="EMBL" id="FMZO01000005">
    <property type="protein sequence ID" value="SDC98805.1"/>
    <property type="molecule type" value="Genomic_DNA"/>
</dbReference>
<dbReference type="SUPFAM" id="SSF56059">
    <property type="entry name" value="Glutathione synthetase ATP-binding domain-like"/>
    <property type="match status" value="1"/>
</dbReference>